<comment type="caution">
    <text evidence="1">The sequence shown here is derived from an EMBL/GenBank/DDBJ whole genome shotgun (WGS) entry which is preliminary data.</text>
</comment>
<reference evidence="1 2" key="1">
    <citation type="submission" date="2020-08" db="EMBL/GenBank/DDBJ databases">
        <title>Genomic Encyclopedia of Type Strains, Phase IV (KMG-IV): sequencing the most valuable type-strain genomes for metagenomic binning, comparative biology and taxonomic classification.</title>
        <authorList>
            <person name="Goeker M."/>
        </authorList>
    </citation>
    <scope>NUCLEOTIDE SEQUENCE [LARGE SCALE GENOMIC DNA]</scope>
    <source>
        <strain evidence="1 2">DSM 29854</strain>
    </source>
</reference>
<dbReference type="EMBL" id="JACJIQ010000001">
    <property type="protein sequence ID" value="MBA9075738.1"/>
    <property type="molecule type" value="Genomic_DNA"/>
</dbReference>
<evidence type="ECO:0000313" key="1">
    <source>
        <dbReference type="EMBL" id="MBA9075738.1"/>
    </source>
</evidence>
<gene>
    <name evidence="1" type="ORF">FHS90_000435</name>
</gene>
<accession>A0A839GMS5</accession>
<evidence type="ECO:0000313" key="2">
    <source>
        <dbReference type="Proteomes" id="UP000563094"/>
    </source>
</evidence>
<organism evidence="1 2">
    <name type="scientific">Rufibacter quisquiliarum</name>
    <dbReference type="NCBI Taxonomy" id="1549639"/>
    <lineage>
        <taxon>Bacteria</taxon>
        <taxon>Pseudomonadati</taxon>
        <taxon>Bacteroidota</taxon>
        <taxon>Cytophagia</taxon>
        <taxon>Cytophagales</taxon>
        <taxon>Hymenobacteraceae</taxon>
        <taxon>Rufibacter</taxon>
    </lineage>
</organism>
<proteinExistence type="predicted"/>
<dbReference type="RefSeq" id="WP_066837334.1">
    <property type="nucleotide sequence ID" value="NZ_JBHLTU010000002.1"/>
</dbReference>
<keyword evidence="2" id="KW-1185">Reference proteome</keyword>
<name>A0A839GMS5_9BACT</name>
<sequence>MKEEESLLQSTLLLGLFLGILLLGKATLLSEEARPATPAHFSKPPRWNGEEVNSAYSMQLLYHSLLPNRPAQDPAGSQTQEPPFTRTAALAWAVPVCGLLLYKEPAEKAAPPKACERARKPQAR</sequence>
<dbReference type="Proteomes" id="UP000563094">
    <property type="component" value="Unassembled WGS sequence"/>
</dbReference>
<dbReference type="AlphaFoldDB" id="A0A839GMS5"/>
<protein>
    <submittedName>
        <fullName evidence="1">Uncharacterized protein</fullName>
    </submittedName>
</protein>